<dbReference type="Gene3D" id="3.20.20.80">
    <property type="entry name" value="Glycosidases"/>
    <property type="match status" value="1"/>
</dbReference>
<dbReference type="SUPFAM" id="SSF51445">
    <property type="entry name" value="(Trans)glycosidases"/>
    <property type="match status" value="1"/>
</dbReference>
<feature type="signal peptide" evidence="1">
    <location>
        <begin position="1"/>
        <end position="15"/>
    </location>
</feature>
<feature type="chain" id="PRO_5045319776" description="Glycoside hydrolase family 39 protein" evidence="1">
    <location>
        <begin position="16"/>
        <end position="460"/>
    </location>
</feature>
<reference evidence="2 3" key="1">
    <citation type="submission" date="2024-02" db="EMBL/GenBank/DDBJ databases">
        <title>De novo assembly and annotation of 12 fungi associated with fruit tree decline syndrome in Ontario, Canada.</title>
        <authorList>
            <person name="Sulman M."/>
            <person name="Ellouze W."/>
            <person name="Ilyukhin E."/>
        </authorList>
    </citation>
    <scope>NUCLEOTIDE SEQUENCE [LARGE SCALE GENOMIC DNA]</scope>
    <source>
        <strain evidence="2 3">M97-236</strain>
    </source>
</reference>
<protein>
    <recommendedName>
        <fullName evidence="4">Glycoside hydrolase family 39 protein</fullName>
    </recommendedName>
</protein>
<dbReference type="InterPro" id="IPR017853">
    <property type="entry name" value="GH"/>
</dbReference>
<organism evidence="2 3">
    <name type="scientific">Nothophoma quercina</name>
    <dbReference type="NCBI Taxonomy" id="749835"/>
    <lineage>
        <taxon>Eukaryota</taxon>
        <taxon>Fungi</taxon>
        <taxon>Dikarya</taxon>
        <taxon>Ascomycota</taxon>
        <taxon>Pezizomycotina</taxon>
        <taxon>Dothideomycetes</taxon>
        <taxon>Pleosporomycetidae</taxon>
        <taxon>Pleosporales</taxon>
        <taxon>Pleosporineae</taxon>
        <taxon>Didymellaceae</taxon>
        <taxon>Nothophoma</taxon>
    </lineage>
</organism>
<gene>
    <name evidence="2" type="ORF">SLS59_009556</name>
</gene>
<evidence type="ECO:0008006" key="4">
    <source>
        <dbReference type="Google" id="ProtNLM"/>
    </source>
</evidence>
<keyword evidence="1" id="KW-0732">Signal</keyword>
<evidence type="ECO:0000313" key="2">
    <source>
        <dbReference type="EMBL" id="KAL1592914.1"/>
    </source>
</evidence>
<accession>A0ABR3QL89</accession>
<keyword evidence="3" id="KW-1185">Reference proteome</keyword>
<dbReference type="EMBL" id="JAKIXB020000044">
    <property type="protein sequence ID" value="KAL1592914.1"/>
    <property type="molecule type" value="Genomic_DNA"/>
</dbReference>
<sequence length="460" mass="51516">MRLISIISFAAAAIASPLETRQSSATAVLDLSVRRGTPQQLASGVLYGTPDTLNQIPDNFYTEPKLKYFRAGGAQLFGAGQRGWHWGEYTARFQSTLSNYRTARKYGGEFQILPHDIWGTDTVNSSTAWPGDNGDWRSYEAFLDRLVSDIKANNMLPGLKFDTWNEPNFPLFWPRPISQWLELWKRTYQKLRADGVVRAIPIIGPSLSVGPNPNDQWWVQYMNYIVANNVAPDQYTWHLLDSTTNPSNDMKFSVATMEGFYSSARAPRKGYSVNEYINAGDERQNAANAWHIAGLERYDASGLRANWLSQGELHDFLAELVYRPNAVSPYQPNGAWQMYKYYAQSMTGTRLGSTASADGVLDIFGTLGNDGVVRILTGVRARTGTWEIEVRNLAALGFPANGQITIQTYGFDDVGLRGVSTGPSNRGTFTHTYSGGVLRFPIYQTQEDLKTAWAFEFRRP</sequence>
<evidence type="ECO:0000313" key="3">
    <source>
        <dbReference type="Proteomes" id="UP001521222"/>
    </source>
</evidence>
<name>A0ABR3QL89_9PLEO</name>
<proteinExistence type="predicted"/>
<dbReference type="Proteomes" id="UP001521222">
    <property type="component" value="Unassembled WGS sequence"/>
</dbReference>
<evidence type="ECO:0000256" key="1">
    <source>
        <dbReference type="SAM" id="SignalP"/>
    </source>
</evidence>
<comment type="caution">
    <text evidence="2">The sequence shown here is derived from an EMBL/GenBank/DDBJ whole genome shotgun (WGS) entry which is preliminary data.</text>
</comment>